<protein>
    <recommendedName>
        <fullName evidence="12">LEM domain-containing protein</fullName>
    </recommendedName>
</protein>
<proteinExistence type="inferred from homology"/>
<evidence type="ECO:0000313" key="11">
    <source>
        <dbReference type="Proteomes" id="UP001347796"/>
    </source>
</evidence>
<name>A0AAN8JJP2_PATCE</name>
<gene>
    <name evidence="10" type="ORF">SNE40_013623</name>
</gene>
<evidence type="ECO:0000313" key="10">
    <source>
        <dbReference type="EMBL" id="KAK6175088.1"/>
    </source>
</evidence>
<dbReference type="InterPro" id="IPR051656">
    <property type="entry name" value="LEM_domain"/>
</dbReference>
<dbReference type="SUPFAM" id="SSF63451">
    <property type="entry name" value="LEM domain"/>
    <property type="match status" value="2"/>
</dbReference>
<feature type="compositionally biased region" description="Polar residues" evidence="6">
    <location>
        <begin position="205"/>
        <end position="225"/>
    </location>
</feature>
<evidence type="ECO:0008006" key="12">
    <source>
        <dbReference type="Google" id="ProtNLM"/>
    </source>
</evidence>
<evidence type="ECO:0000259" key="8">
    <source>
        <dbReference type="PROSITE" id="PS50954"/>
    </source>
</evidence>
<dbReference type="PROSITE" id="PS50955">
    <property type="entry name" value="LEM_LIKE"/>
    <property type="match status" value="1"/>
</dbReference>
<dbReference type="PANTHER" id="PTHR12019:SF9">
    <property type="entry name" value="THYMOPOIETIN"/>
    <property type="match status" value="1"/>
</dbReference>
<keyword evidence="5" id="KW-0238">DNA-binding</keyword>
<keyword evidence="2" id="KW-0488">Methylation</keyword>
<dbReference type="EMBL" id="JAZGQO010000010">
    <property type="protein sequence ID" value="KAK6175088.1"/>
    <property type="molecule type" value="Genomic_DNA"/>
</dbReference>
<dbReference type="FunFam" id="1.10.720.40:FF:000001">
    <property type="entry name" value="LEM domain containing 2, isoform CRA_a"/>
    <property type="match status" value="1"/>
</dbReference>
<dbReference type="SMART" id="SM01261">
    <property type="entry name" value="Thymopoietin"/>
    <property type="match status" value="1"/>
</dbReference>
<dbReference type="Pfam" id="PF08198">
    <property type="entry name" value="Thymopoietin"/>
    <property type="match status" value="1"/>
</dbReference>
<dbReference type="InterPro" id="IPR013146">
    <property type="entry name" value="LEM-like_dom"/>
</dbReference>
<evidence type="ECO:0000259" key="9">
    <source>
        <dbReference type="PROSITE" id="PS50955"/>
    </source>
</evidence>
<dbReference type="PANTHER" id="PTHR12019">
    <property type="entry name" value="LAMINA-ASSOCIATED POLYPEPTIDE THYMOPOIETIN"/>
    <property type="match status" value="1"/>
</dbReference>
<feature type="region of interest" description="Disordered" evidence="6">
    <location>
        <begin position="71"/>
        <end position="94"/>
    </location>
</feature>
<evidence type="ECO:0000256" key="3">
    <source>
        <dbReference type="ARBA" id="ARBA00022553"/>
    </source>
</evidence>
<dbReference type="InterPro" id="IPR003887">
    <property type="entry name" value="LEM_dom"/>
</dbReference>
<keyword evidence="11" id="KW-1185">Reference proteome</keyword>
<feature type="domain" description="LEM-like" evidence="9">
    <location>
        <begin position="5"/>
        <end position="48"/>
    </location>
</feature>
<evidence type="ECO:0000256" key="7">
    <source>
        <dbReference type="SAM" id="Phobius"/>
    </source>
</evidence>
<feature type="domain" description="LEM" evidence="8">
    <location>
        <begin position="94"/>
        <end position="138"/>
    </location>
</feature>
<feature type="transmembrane region" description="Helical" evidence="7">
    <location>
        <begin position="232"/>
        <end position="250"/>
    </location>
</feature>
<evidence type="ECO:0000256" key="2">
    <source>
        <dbReference type="ARBA" id="ARBA00022481"/>
    </source>
</evidence>
<sequence length="269" mass="30320">MNYVVDHADKLTKVKLKSELRRHKIKFPSGDVKKKVLVNLYREFLNPDVLSDQDLLGITIETEEKFQKELKKSVDSNNNNSNRLKAESNTMPTTHDVSQLSNRELAEQLRVHGIVTGPIVVSTRKIYEKKLIQCLTGHEVKSPHKPVNDDEDEEDVAPSPAYLERTEARRRAHVRGGTPERNIESTPLSDSYRRSPISRREPIRNTSTPVKSSFTKESNTSTTSAKTGGIPLWIKLASVAVLVVIAYLVVKNMESQEDNNVPRGIEAEV</sequence>
<keyword evidence="7" id="KW-0472">Membrane</keyword>
<dbReference type="AlphaFoldDB" id="A0AAN8JJP2"/>
<keyword evidence="3" id="KW-0597">Phosphoprotein</keyword>
<dbReference type="Gene3D" id="1.10.720.40">
    <property type="match status" value="2"/>
</dbReference>
<evidence type="ECO:0000256" key="1">
    <source>
        <dbReference type="ARBA" id="ARBA00007744"/>
    </source>
</evidence>
<keyword evidence="4" id="KW-0007">Acetylation</keyword>
<feature type="region of interest" description="Disordered" evidence="6">
    <location>
        <begin position="140"/>
        <end position="225"/>
    </location>
</feature>
<dbReference type="InterPro" id="IPR011015">
    <property type="entry name" value="LEM/LEM-like_dom_sf"/>
</dbReference>
<reference evidence="10 11" key="1">
    <citation type="submission" date="2024-01" db="EMBL/GenBank/DDBJ databases">
        <title>The genome of the rayed Mediterranean limpet Patella caerulea (Linnaeus, 1758).</title>
        <authorList>
            <person name="Anh-Thu Weber A."/>
            <person name="Halstead-Nussloch G."/>
        </authorList>
    </citation>
    <scope>NUCLEOTIDE SEQUENCE [LARGE SCALE GENOMIC DNA]</scope>
    <source>
        <strain evidence="10">AATW-2023a</strain>
        <tissue evidence="10">Whole specimen</tissue>
    </source>
</reference>
<evidence type="ECO:0000256" key="6">
    <source>
        <dbReference type="SAM" id="MobiDB-lite"/>
    </source>
</evidence>
<dbReference type="Proteomes" id="UP001347796">
    <property type="component" value="Unassembled WGS sequence"/>
</dbReference>
<dbReference type="PROSITE" id="PS50954">
    <property type="entry name" value="LEM"/>
    <property type="match status" value="1"/>
</dbReference>
<comment type="similarity">
    <text evidence="1">Belongs to the LEM family.</text>
</comment>
<dbReference type="SMART" id="SM00540">
    <property type="entry name" value="LEM"/>
    <property type="match status" value="1"/>
</dbReference>
<organism evidence="10 11">
    <name type="scientific">Patella caerulea</name>
    <name type="common">Rayed Mediterranean limpet</name>
    <dbReference type="NCBI Taxonomy" id="87958"/>
    <lineage>
        <taxon>Eukaryota</taxon>
        <taxon>Metazoa</taxon>
        <taxon>Spiralia</taxon>
        <taxon>Lophotrochozoa</taxon>
        <taxon>Mollusca</taxon>
        <taxon>Gastropoda</taxon>
        <taxon>Patellogastropoda</taxon>
        <taxon>Patelloidea</taxon>
        <taxon>Patellidae</taxon>
        <taxon>Patella</taxon>
    </lineage>
</organism>
<dbReference type="CDD" id="cd12940">
    <property type="entry name" value="LEM_LAP2_LEMD1"/>
    <property type="match status" value="1"/>
</dbReference>
<accession>A0AAN8JJP2</accession>
<dbReference type="Pfam" id="PF03020">
    <property type="entry name" value="LEM"/>
    <property type="match status" value="1"/>
</dbReference>
<keyword evidence="7" id="KW-1133">Transmembrane helix</keyword>
<keyword evidence="7" id="KW-0812">Transmembrane</keyword>
<comment type="caution">
    <text evidence="10">The sequence shown here is derived from an EMBL/GenBank/DDBJ whole genome shotgun (WGS) entry which is preliminary data.</text>
</comment>
<evidence type="ECO:0000256" key="5">
    <source>
        <dbReference type="ARBA" id="ARBA00023125"/>
    </source>
</evidence>
<dbReference type="GO" id="GO:0005635">
    <property type="term" value="C:nuclear envelope"/>
    <property type="evidence" value="ECO:0007669"/>
    <property type="project" value="UniProtKB-ARBA"/>
</dbReference>
<dbReference type="GO" id="GO:0003677">
    <property type="term" value="F:DNA binding"/>
    <property type="evidence" value="ECO:0007669"/>
    <property type="project" value="UniProtKB-KW"/>
</dbReference>
<evidence type="ECO:0000256" key="4">
    <source>
        <dbReference type="ARBA" id="ARBA00022990"/>
    </source>
</evidence>